<dbReference type="GO" id="GO:0000166">
    <property type="term" value="F:nucleotide binding"/>
    <property type="evidence" value="ECO:0007669"/>
    <property type="project" value="UniProtKB-KW"/>
</dbReference>
<dbReference type="OrthoDB" id="580775at2"/>
<dbReference type="Gene3D" id="3.40.50.12780">
    <property type="entry name" value="N-terminal domain of ligase-like"/>
    <property type="match status" value="1"/>
</dbReference>
<dbReference type="GO" id="GO:0047475">
    <property type="term" value="F:phenylacetate-CoA ligase activity"/>
    <property type="evidence" value="ECO:0007669"/>
    <property type="project" value="UniProtKB-EC"/>
</dbReference>
<dbReference type="GeneID" id="78293687"/>
<evidence type="ECO:0000256" key="1">
    <source>
        <dbReference type="ARBA" id="ARBA00011245"/>
    </source>
</evidence>
<dbReference type="Pfam" id="PF14535">
    <property type="entry name" value="AMP-binding_C_2"/>
    <property type="match status" value="1"/>
</dbReference>
<comment type="pathway">
    <text evidence="6 11">Aromatic compound metabolism; phenylacetate degradation.</text>
</comment>
<evidence type="ECO:0000256" key="4">
    <source>
        <dbReference type="ARBA" id="ARBA00022598"/>
    </source>
</evidence>
<dbReference type="Proteomes" id="UP000245959">
    <property type="component" value="Unassembled WGS sequence"/>
</dbReference>
<evidence type="ECO:0000256" key="7">
    <source>
        <dbReference type="ARBA" id="ARBA00061566"/>
    </source>
</evidence>
<evidence type="ECO:0000259" key="12">
    <source>
        <dbReference type="Pfam" id="PF00501"/>
    </source>
</evidence>
<comment type="catalytic activity">
    <reaction evidence="11">
        <text>2-phenylacetate + ATP + CoA = phenylacetyl-CoA + AMP + diphosphate</text>
        <dbReference type="Rhea" id="RHEA:20956"/>
        <dbReference type="ChEBI" id="CHEBI:18401"/>
        <dbReference type="ChEBI" id="CHEBI:30616"/>
        <dbReference type="ChEBI" id="CHEBI:33019"/>
        <dbReference type="ChEBI" id="CHEBI:57287"/>
        <dbReference type="ChEBI" id="CHEBI:57390"/>
        <dbReference type="ChEBI" id="CHEBI:456215"/>
        <dbReference type="EC" id="6.2.1.30"/>
    </reaction>
</comment>
<dbReference type="PIRSF" id="PIRSF006444">
    <property type="entry name" value="PaaK"/>
    <property type="match status" value="1"/>
</dbReference>
<reference evidence="14 15" key="1">
    <citation type="submission" date="2018-04" db="EMBL/GenBank/DDBJ databases">
        <title>Genomic Encyclopedia of Type Strains, Phase IV (KMG-IV): sequencing the most valuable type-strain genomes for metagenomic binning, comparative biology and taxonomic classification.</title>
        <authorList>
            <person name="Goeker M."/>
        </authorList>
    </citation>
    <scope>NUCLEOTIDE SEQUENCE [LARGE SCALE GENOMIC DNA]</scope>
    <source>
        <strain evidence="14 15">DSM 14823</strain>
    </source>
</reference>
<feature type="domain" description="AMP-dependent ligase C-terminal" evidence="13">
    <location>
        <begin position="341"/>
        <end position="437"/>
    </location>
</feature>
<comment type="subunit">
    <text evidence="1">Monomer.</text>
</comment>
<dbReference type="UniPathway" id="UPA00930"/>
<keyword evidence="3" id="KW-0597">Phosphoprotein</keyword>
<dbReference type="InterPro" id="IPR042099">
    <property type="entry name" value="ANL_N_sf"/>
</dbReference>
<evidence type="ECO:0000256" key="11">
    <source>
        <dbReference type="PIRNR" id="PIRNR006444"/>
    </source>
</evidence>
<dbReference type="Pfam" id="PF00501">
    <property type="entry name" value="AMP-binding"/>
    <property type="match status" value="1"/>
</dbReference>
<dbReference type="AlphaFoldDB" id="A0A2U1BBC1"/>
<dbReference type="InterPro" id="IPR011880">
    <property type="entry name" value="PA_CoA_ligase"/>
</dbReference>
<dbReference type="EC" id="6.2.1.30" evidence="8 11"/>
<comment type="function">
    <text evidence="11">Catalyzes the activation of phenylacetic acid (PA) to phenylacetyl-CoA (PA-CoA).</text>
</comment>
<name>A0A2U1BBC1_9BACT</name>
<proteinExistence type="inferred from homology"/>
<keyword evidence="4 11" id="KW-0436">Ligase</keyword>
<dbReference type="SUPFAM" id="SSF56801">
    <property type="entry name" value="Acetyl-CoA synthetase-like"/>
    <property type="match status" value="1"/>
</dbReference>
<keyword evidence="2" id="KW-0596">Phosphopantetheine</keyword>
<evidence type="ECO:0000256" key="8">
    <source>
        <dbReference type="ARBA" id="ARBA00066629"/>
    </source>
</evidence>
<evidence type="ECO:0000256" key="5">
    <source>
        <dbReference type="ARBA" id="ARBA00022741"/>
    </source>
</evidence>
<dbReference type="EMBL" id="QEKH01000001">
    <property type="protein sequence ID" value="PVY45955.1"/>
    <property type="molecule type" value="Genomic_DNA"/>
</dbReference>
<evidence type="ECO:0000256" key="3">
    <source>
        <dbReference type="ARBA" id="ARBA00022553"/>
    </source>
</evidence>
<keyword evidence="15" id="KW-1185">Reference proteome</keyword>
<dbReference type="InterPro" id="IPR045851">
    <property type="entry name" value="AMP-bd_C_sf"/>
</dbReference>
<keyword evidence="5 11" id="KW-0547">Nucleotide-binding</keyword>
<comment type="caution">
    <text evidence="14">The sequence shown here is derived from an EMBL/GenBank/DDBJ whole genome shotgun (WGS) entry which is preliminary data.</text>
</comment>
<evidence type="ECO:0000256" key="10">
    <source>
        <dbReference type="ARBA" id="ARBA00075111"/>
    </source>
</evidence>
<evidence type="ECO:0000313" key="15">
    <source>
        <dbReference type="Proteomes" id="UP000245959"/>
    </source>
</evidence>
<dbReference type="CDD" id="cd05913">
    <property type="entry name" value="PaaK"/>
    <property type="match status" value="1"/>
</dbReference>
<accession>A0A2U1BBC1</accession>
<dbReference type="Gene3D" id="3.30.300.30">
    <property type="match status" value="1"/>
</dbReference>
<evidence type="ECO:0000256" key="2">
    <source>
        <dbReference type="ARBA" id="ARBA00022450"/>
    </source>
</evidence>
<dbReference type="InterPro" id="IPR028154">
    <property type="entry name" value="AMP-dep_Lig_C"/>
</dbReference>
<evidence type="ECO:0000256" key="6">
    <source>
        <dbReference type="ARBA" id="ARBA00060591"/>
    </source>
</evidence>
<dbReference type="InterPro" id="IPR051414">
    <property type="entry name" value="Adenylate-forming_Reductase"/>
</dbReference>
<dbReference type="PANTHER" id="PTHR43439:SF2">
    <property type="entry name" value="ENZYME, PUTATIVE (JCVI)-RELATED"/>
    <property type="match status" value="1"/>
</dbReference>
<feature type="domain" description="AMP-dependent synthetase/ligase" evidence="12">
    <location>
        <begin position="86"/>
        <end position="292"/>
    </location>
</feature>
<evidence type="ECO:0000313" key="14">
    <source>
        <dbReference type="EMBL" id="PVY45955.1"/>
    </source>
</evidence>
<dbReference type="FunFam" id="3.40.50.12780:FF:000016">
    <property type="entry name" value="Phenylacetate-coenzyme A ligase"/>
    <property type="match status" value="1"/>
</dbReference>
<comment type="similarity">
    <text evidence="7 11">Belongs to the phenylacetyl-CoA ligase family.</text>
</comment>
<sequence length="441" mass="49246">MSQFVIPNRIFDPAAECMPRADRTKLQATHLRRTIEQAQKIPFYRRKFAEKNISPDSVKTVADLKRLPFTTKQDLRDAYPFGFFAVPRGELARIHASSGTTGKPTFVGYTKKDMKLWADLCARFLVAGGLTSDQLVQVSFGYGLFTGGFGLHGGIERVGAAVLPASSGNTQRQIMLLKDAGINTLICTPSYALNLAETIQGQGLKKGDLALRFAHFGGEPWTEEMRCAIEEELGIHAFNNYGLSEIIGPGVAGECAARTGMHIQEDNFLVECLNPNTLEPVAEGEEGELVITSLTKEACPIIRYRTRDLARLYYDQCPCGRTTIRMSRVKGRSDDMMIIRGVNVFPTQIEEALLRVDGTAPHFMIELTRPGNLDEAVVKVEIREQDFSDKMEEMHRLRDRIGREISSITGIHFTIELVEPNTLERFTGKAKRVLDLRNLKC</sequence>
<dbReference type="GO" id="GO:0010124">
    <property type="term" value="P:phenylacetate catabolic process"/>
    <property type="evidence" value="ECO:0007669"/>
    <property type="project" value="UniProtKB-UniRule"/>
</dbReference>
<organism evidence="14 15">
    <name type="scientific">Victivallis vadensis</name>
    <dbReference type="NCBI Taxonomy" id="172901"/>
    <lineage>
        <taxon>Bacteria</taxon>
        <taxon>Pseudomonadati</taxon>
        <taxon>Lentisphaerota</taxon>
        <taxon>Lentisphaeria</taxon>
        <taxon>Victivallales</taxon>
        <taxon>Victivallaceae</taxon>
        <taxon>Victivallis</taxon>
    </lineage>
</organism>
<evidence type="ECO:0000256" key="9">
    <source>
        <dbReference type="ARBA" id="ARBA00068695"/>
    </source>
</evidence>
<protein>
    <recommendedName>
        <fullName evidence="9 11">Phenylacetate-coenzyme A ligase</fullName>
        <ecNumber evidence="8 11">6.2.1.30</ecNumber>
    </recommendedName>
    <alternativeName>
        <fullName evidence="10 11">Phenylacetyl-CoA ligase</fullName>
    </alternativeName>
</protein>
<dbReference type="RefSeq" id="WP_116882348.1">
    <property type="nucleotide sequence ID" value="NZ_CABMMC010000017.1"/>
</dbReference>
<dbReference type="PANTHER" id="PTHR43439">
    <property type="entry name" value="PHENYLACETATE-COENZYME A LIGASE"/>
    <property type="match status" value="1"/>
</dbReference>
<gene>
    <name evidence="14" type="ORF">C8D82_101152</name>
</gene>
<evidence type="ECO:0000259" key="13">
    <source>
        <dbReference type="Pfam" id="PF14535"/>
    </source>
</evidence>
<dbReference type="InterPro" id="IPR000873">
    <property type="entry name" value="AMP-dep_synth/lig_dom"/>
</dbReference>